<dbReference type="RefSeq" id="WP_169058878.1">
    <property type="nucleotide sequence ID" value="NZ_JABCAG010000035.1"/>
</dbReference>
<gene>
    <name evidence="1" type="ORF">HI921_11525</name>
</gene>
<sequence length="135" mass="15577">MKLTSNFKLIELGTQEREPSVTLSKYGLNFSKSAAACLKYSEYALLYLNDKERIIALVPTNKGEKGAVRFYRPNNKTTKNPTIKSERFIAVIGKLCKWDIENKSYYLKPQFLEGGKGIYLDLNDAVERERRRFGR</sequence>
<protein>
    <submittedName>
        <fullName evidence="1">Uncharacterized protein</fullName>
    </submittedName>
</protein>
<name>A0A848MZ90_ENTMU</name>
<evidence type="ECO:0000313" key="1">
    <source>
        <dbReference type="EMBL" id="NMP59081.1"/>
    </source>
</evidence>
<dbReference type="Proteomes" id="UP000557857">
    <property type="component" value="Unassembled WGS sequence"/>
</dbReference>
<evidence type="ECO:0000313" key="2">
    <source>
        <dbReference type="Proteomes" id="UP000557857"/>
    </source>
</evidence>
<dbReference type="EMBL" id="JABCAG010000035">
    <property type="protein sequence ID" value="NMP59081.1"/>
    <property type="molecule type" value="Genomic_DNA"/>
</dbReference>
<comment type="caution">
    <text evidence="1">The sequence shown here is derived from an EMBL/GenBank/DDBJ whole genome shotgun (WGS) entry which is preliminary data.</text>
</comment>
<reference evidence="1 2" key="1">
    <citation type="submission" date="2020-04" db="EMBL/GenBank/DDBJ databases">
        <authorList>
            <person name="Abaymova A."/>
            <person name="Teymurazov M."/>
            <person name="Tazyna O."/>
            <person name="Chatushin Y."/>
            <person name="Svetoch E."/>
            <person name="Pereligyn V."/>
            <person name="Pohylenko V."/>
            <person name="Platonov M."/>
            <person name="Kartsev N."/>
            <person name="Skryabin Y."/>
            <person name="Sizova A."/>
            <person name="Solomentsev V."/>
            <person name="Kislichkina A."/>
            <person name="Bogun A."/>
        </authorList>
    </citation>
    <scope>NUCLEOTIDE SEQUENCE [LARGE SCALE GENOMIC DNA]</scope>
    <source>
        <strain evidence="2">SCPM-O-B-8398 (E28)</strain>
    </source>
</reference>
<dbReference type="AlphaFoldDB" id="A0A848MZ90"/>
<proteinExistence type="predicted"/>
<accession>A0A848MZ90</accession>
<organism evidence="1 2">
    <name type="scientific">Enterococcus mundtii</name>
    <dbReference type="NCBI Taxonomy" id="53346"/>
    <lineage>
        <taxon>Bacteria</taxon>
        <taxon>Bacillati</taxon>
        <taxon>Bacillota</taxon>
        <taxon>Bacilli</taxon>
        <taxon>Lactobacillales</taxon>
        <taxon>Enterococcaceae</taxon>
        <taxon>Enterococcus</taxon>
    </lineage>
</organism>